<accession>G9X085</accession>
<evidence type="ECO:0000256" key="2">
    <source>
        <dbReference type="ARBA" id="ARBA00022741"/>
    </source>
</evidence>
<dbReference type="SUPFAM" id="SSF160246">
    <property type="entry name" value="EspE N-terminal domain-like"/>
    <property type="match status" value="1"/>
</dbReference>
<dbReference type="Gene3D" id="3.40.50.300">
    <property type="entry name" value="P-loop containing nucleotide triphosphate hydrolases"/>
    <property type="match status" value="1"/>
</dbReference>
<dbReference type="PANTHER" id="PTHR30258">
    <property type="entry name" value="TYPE II SECRETION SYSTEM PROTEIN GSPE-RELATED"/>
    <property type="match status" value="1"/>
</dbReference>
<evidence type="ECO:0000313" key="5">
    <source>
        <dbReference type="EMBL" id="EHL15505.1"/>
    </source>
</evidence>
<feature type="domain" description="Bacterial type II secretion system protein E" evidence="4">
    <location>
        <begin position="379"/>
        <end position="393"/>
    </location>
</feature>
<dbReference type="CDD" id="cd01129">
    <property type="entry name" value="PulE-GspE-like"/>
    <property type="match status" value="1"/>
</dbReference>
<dbReference type="SMART" id="SM00382">
    <property type="entry name" value="AAA"/>
    <property type="match status" value="1"/>
</dbReference>
<dbReference type="GO" id="GO:0005524">
    <property type="term" value="F:ATP binding"/>
    <property type="evidence" value="ECO:0007669"/>
    <property type="project" value="UniProtKB-KW"/>
</dbReference>
<dbReference type="Proteomes" id="UP000006437">
    <property type="component" value="Unassembled WGS sequence"/>
</dbReference>
<dbReference type="AlphaFoldDB" id="G9X085"/>
<dbReference type="HOGENOM" id="CLU_013446_10_3_9"/>
<dbReference type="InterPro" id="IPR001482">
    <property type="entry name" value="T2SS/T4SS_dom"/>
</dbReference>
<evidence type="ECO:0000256" key="1">
    <source>
        <dbReference type="ARBA" id="ARBA00006611"/>
    </source>
</evidence>
<evidence type="ECO:0000259" key="4">
    <source>
        <dbReference type="PROSITE" id="PS00662"/>
    </source>
</evidence>
<proteinExistence type="inferred from homology"/>
<sequence>MQKAKMRLGDILVKSGVLTNEQLEQALILQKKEHKKLGELLIDEKILTEEQILGVLEYQLGIPYIDLNRYIVDRKVPKMLPEFLAKKHNLIAINMNKGKLVVAMSDPLDIIAIDDARISTGMELELVISSKNDIKKAINEYYDSTELAERAVEEFKLQTSVQDMAVEELEDEDVVNAPIVILVNTIINQAVRSRASDIHIEPFEKIVRIRYRIDGELKEVMSPAKSTHSALATRIKIMGKMDISERRIPQDGRVETVIENRAIDMRISVLPTVYGEKIVIRLLDRNAIIVSKEELGFTKHNLELFDKIIKAPEGIILLTGPTGSGKTTTLYTILKELNQINKNIITVEDPVEYRLNGVNQVQVNTKAGLTFASGLRSILRQDPDIVMVGEIRDAETAQIATRAAITGHLVLSTLHTNDTASTISRLIDMGIESYMVSSSVVGIIAQRLVKRICPKCKETYEASSEEMEFLHRDEKTVLYRGKGCNACSGTGYSGRIAIHEVMVMDREIRNMIDKGNSIDEIKDKAISKGLSTLNESCKELVLSGITTMEQLIKITYSVDI</sequence>
<dbReference type="InterPro" id="IPR037257">
    <property type="entry name" value="T2SS_E_N_sf"/>
</dbReference>
<dbReference type="PATRIC" id="fig|796937.3.peg.1032"/>
<dbReference type="InterPro" id="IPR007831">
    <property type="entry name" value="T2SS_GspE_N"/>
</dbReference>
<name>G9X085_9FIRM</name>
<dbReference type="InterPro" id="IPR003593">
    <property type="entry name" value="AAA+_ATPase"/>
</dbReference>
<dbReference type="InterPro" id="IPR027417">
    <property type="entry name" value="P-loop_NTPase"/>
</dbReference>
<dbReference type="Pfam" id="PF00437">
    <property type="entry name" value="T2SSE"/>
    <property type="match status" value="1"/>
</dbReference>
<dbReference type="RefSeq" id="WP_009524481.1">
    <property type="nucleotide sequence ID" value="NZ_JH414546.1"/>
</dbReference>
<dbReference type="PROSITE" id="PS00662">
    <property type="entry name" value="T2SP_E"/>
    <property type="match status" value="1"/>
</dbReference>
<gene>
    <name evidence="5" type="ORF">HMPREF9629_00244</name>
</gene>
<dbReference type="Gene3D" id="3.30.450.90">
    <property type="match status" value="1"/>
</dbReference>
<keyword evidence="2" id="KW-0547">Nucleotide-binding</keyword>
<dbReference type="Pfam" id="PF05157">
    <property type="entry name" value="MshEN"/>
    <property type="match status" value="1"/>
</dbReference>
<dbReference type="GO" id="GO:0005886">
    <property type="term" value="C:plasma membrane"/>
    <property type="evidence" value="ECO:0007669"/>
    <property type="project" value="TreeGrafter"/>
</dbReference>
<organism evidence="5 6">
    <name type="scientific">Peptoanaerobacter stomatis</name>
    <dbReference type="NCBI Taxonomy" id="796937"/>
    <lineage>
        <taxon>Bacteria</taxon>
        <taxon>Bacillati</taxon>
        <taxon>Bacillota</taxon>
        <taxon>Clostridia</taxon>
        <taxon>Peptostreptococcales</taxon>
        <taxon>Filifactoraceae</taxon>
        <taxon>Peptoanaerobacter</taxon>
    </lineage>
</organism>
<reference evidence="5 6" key="1">
    <citation type="submission" date="2011-08" db="EMBL/GenBank/DDBJ databases">
        <title>The Genome Sequence of Eubacteriaceae bacterium ACC19a.</title>
        <authorList>
            <consortium name="The Broad Institute Genome Sequencing Platform"/>
            <person name="Earl A."/>
            <person name="Ward D."/>
            <person name="Feldgarden M."/>
            <person name="Gevers D."/>
            <person name="Sizova M."/>
            <person name="Hazen A."/>
            <person name="Epstein S."/>
            <person name="Young S.K."/>
            <person name="Zeng Q."/>
            <person name="Gargeya S."/>
            <person name="Fitzgerald M."/>
            <person name="Haas B."/>
            <person name="Abouelleil A."/>
            <person name="Alvarado L."/>
            <person name="Arachchi H.M."/>
            <person name="Berlin A."/>
            <person name="Brown A."/>
            <person name="Chapman S.B."/>
            <person name="Chen Z."/>
            <person name="Dunbar C."/>
            <person name="Freedman E."/>
            <person name="Gearin G."/>
            <person name="Gellesch M."/>
            <person name="Goldberg J."/>
            <person name="Griggs A."/>
            <person name="Gujja S."/>
            <person name="Heiman D."/>
            <person name="Howarth C."/>
            <person name="Larson L."/>
            <person name="Lui A."/>
            <person name="MacDonald P.J.P."/>
            <person name="Montmayeur A."/>
            <person name="Murphy C."/>
            <person name="Neiman D."/>
            <person name="Pearson M."/>
            <person name="Priest M."/>
            <person name="Roberts A."/>
            <person name="Saif S."/>
            <person name="Shea T."/>
            <person name="Shenoy N."/>
            <person name="Sisk P."/>
            <person name="Stolte C."/>
            <person name="Sykes S."/>
            <person name="Wortman J."/>
            <person name="Nusbaum C."/>
            <person name="Birren B."/>
        </authorList>
    </citation>
    <scope>NUCLEOTIDE SEQUENCE [LARGE SCALE GENOMIC DNA]</scope>
    <source>
        <strain evidence="5 6">ACC19a</strain>
    </source>
</reference>
<dbReference type="SUPFAM" id="SSF52540">
    <property type="entry name" value="P-loop containing nucleoside triphosphate hydrolases"/>
    <property type="match status" value="1"/>
</dbReference>
<comment type="caution">
    <text evidence="5">The sequence shown here is derived from an EMBL/GenBank/DDBJ whole genome shotgun (WGS) entry which is preliminary data.</text>
</comment>
<protein>
    <recommendedName>
        <fullName evidence="4">Bacterial type II secretion system protein E domain-containing protein</fullName>
    </recommendedName>
</protein>
<dbReference type="FunFam" id="3.40.50.300:FF:000398">
    <property type="entry name" value="Type IV pilus assembly ATPase PilB"/>
    <property type="match status" value="1"/>
</dbReference>
<comment type="similarity">
    <text evidence="1">Belongs to the GSP E family.</text>
</comment>
<dbReference type="FunFam" id="3.30.450.90:FF:000001">
    <property type="entry name" value="Type II secretion system ATPase GspE"/>
    <property type="match status" value="1"/>
</dbReference>
<evidence type="ECO:0000256" key="3">
    <source>
        <dbReference type="ARBA" id="ARBA00022840"/>
    </source>
</evidence>
<dbReference type="PANTHER" id="PTHR30258:SF1">
    <property type="entry name" value="PROTEIN TRANSPORT PROTEIN HOFB HOMOLOG"/>
    <property type="match status" value="1"/>
</dbReference>
<dbReference type="BioCyc" id="EBAC796937-HMP:GMGH-244-MONOMER"/>
<keyword evidence="3" id="KW-0067">ATP-binding</keyword>
<dbReference type="EMBL" id="AFZE01000012">
    <property type="protein sequence ID" value="EHL15505.1"/>
    <property type="molecule type" value="Genomic_DNA"/>
</dbReference>
<evidence type="ECO:0000313" key="6">
    <source>
        <dbReference type="Proteomes" id="UP000006437"/>
    </source>
</evidence>
<dbReference type="Gene3D" id="3.30.300.160">
    <property type="entry name" value="Type II secretion system, protein E, N-terminal domain"/>
    <property type="match status" value="1"/>
</dbReference>
<dbReference type="GO" id="GO:0016887">
    <property type="term" value="F:ATP hydrolysis activity"/>
    <property type="evidence" value="ECO:0007669"/>
    <property type="project" value="TreeGrafter"/>
</dbReference>